<accession>A0A016SJJ0</accession>
<evidence type="ECO:0000313" key="2">
    <source>
        <dbReference type="Proteomes" id="UP000024635"/>
    </source>
</evidence>
<sequence>MVPTAHCENGSVKYPKTKGKPSLNCLITQCWHYPNTTCPCRCNVLQQKKTLETVRTLTPRREEAEESWISLENSSWMEVLNCCLCSNFCS</sequence>
<dbReference type="AlphaFoldDB" id="A0A016SJJ0"/>
<evidence type="ECO:0000313" key="1">
    <source>
        <dbReference type="EMBL" id="EYB90873.1"/>
    </source>
</evidence>
<gene>
    <name evidence="1" type="primary">Acey_s0213.g2305</name>
    <name evidence="1" type="ORF">Y032_0213g2305</name>
</gene>
<dbReference type="EMBL" id="JARK01001549">
    <property type="protein sequence ID" value="EYB90873.1"/>
    <property type="molecule type" value="Genomic_DNA"/>
</dbReference>
<protein>
    <submittedName>
        <fullName evidence="1">Uncharacterized protein</fullName>
    </submittedName>
</protein>
<reference evidence="2" key="1">
    <citation type="journal article" date="2015" name="Nat. Genet.">
        <title>The genome and transcriptome of the zoonotic hookworm Ancylostoma ceylanicum identify infection-specific gene families.</title>
        <authorList>
            <person name="Schwarz E.M."/>
            <person name="Hu Y."/>
            <person name="Antoshechkin I."/>
            <person name="Miller M.M."/>
            <person name="Sternberg P.W."/>
            <person name="Aroian R.V."/>
        </authorList>
    </citation>
    <scope>NUCLEOTIDE SEQUENCE</scope>
    <source>
        <strain evidence="2">HY135</strain>
    </source>
</reference>
<dbReference type="Proteomes" id="UP000024635">
    <property type="component" value="Unassembled WGS sequence"/>
</dbReference>
<proteinExistence type="predicted"/>
<comment type="caution">
    <text evidence="1">The sequence shown here is derived from an EMBL/GenBank/DDBJ whole genome shotgun (WGS) entry which is preliminary data.</text>
</comment>
<organism evidence="1 2">
    <name type="scientific">Ancylostoma ceylanicum</name>
    <dbReference type="NCBI Taxonomy" id="53326"/>
    <lineage>
        <taxon>Eukaryota</taxon>
        <taxon>Metazoa</taxon>
        <taxon>Ecdysozoa</taxon>
        <taxon>Nematoda</taxon>
        <taxon>Chromadorea</taxon>
        <taxon>Rhabditida</taxon>
        <taxon>Rhabditina</taxon>
        <taxon>Rhabditomorpha</taxon>
        <taxon>Strongyloidea</taxon>
        <taxon>Ancylostomatidae</taxon>
        <taxon>Ancylostomatinae</taxon>
        <taxon>Ancylostoma</taxon>
    </lineage>
</organism>
<name>A0A016SJJ0_9BILA</name>
<keyword evidence="2" id="KW-1185">Reference proteome</keyword>